<dbReference type="EMBL" id="DWYR01000009">
    <property type="protein sequence ID" value="HJA98715.1"/>
    <property type="molecule type" value="Genomic_DNA"/>
</dbReference>
<sequence>MQNKTEFTTYTLSNGIRGIHRQVKGSVTHCALVVNAGCRDELKNEFGLAHFTEHALFKGTEHRKAYQVNCRLENLGGELNAFTTKEDTTIHATTLRGDFAKSVELIADVAFHSTFPDRELDKEREVIFDEINTYKDSPAEQIYDTFEDMLFEGSELGHNILGRKSTLARFNHQSIRDFVGRTYTTDQMVFSSIGNLSAKSVEAIATRYLADAPASTRSFSRQAPAQTAPFDRSLSKHTYQAHCILGARAMGINDAQRLPLALLVNILGGPSANSLLNILVREKNGLSYNVEANYTPYSDSGIVAIYFSCDHDNTGQCIELIEEQLRKLRTEPITARRLSMAKKQFTAQLAISMESNEGYMLGVGKSFLAHEKIDTMEEVYRKIEALTARELTDVAAEVFASTSRLIYR</sequence>
<gene>
    <name evidence="4" type="ORF">H9779_03835</name>
</gene>
<dbReference type="PANTHER" id="PTHR11851:SF49">
    <property type="entry name" value="MITOCHONDRIAL-PROCESSING PEPTIDASE SUBUNIT ALPHA"/>
    <property type="match status" value="1"/>
</dbReference>
<name>A0A9D2IBH0_9BACT</name>
<proteinExistence type="inferred from homology"/>
<organism evidence="4 5">
    <name type="scientific">Candidatus Alistipes avicola</name>
    <dbReference type="NCBI Taxonomy" id="2838432"/>
    <lineage>
        <taxon>Bacteria</taxon>
        <taxon>Pseudomonadati</taxon>
        <taxon>Bacteroidota</taxon>
        <taxon>Bacteroidia</taxon>
        <taxon>Bacteroidales</taxon>
        <taxon>Rikenellaceae</taxon>
        <taxon>Alistipes</taxon>
    </lineage>
</organism>
<feature type="domain" description="Peptidase M16 N-terminal" evidence="2">
    <location>
        <begin position="26"/>
        <end position="161"/>
    </location>
</feature>
<feature type="domain" description="Peptidase M16 C-terminal" evidence="3">
    <location>
        <begin position="170"/>
        <end position="344"/>
    </location>
</feature>
<evidence type="ECO:0000259" key="3">
    <source>
        <dbReference type="Pfam" id="PF05193"/>
    </source>
</evidence>
<reference evidence="4" key="2">
    <citation type="submission" date="2021-04" db="EMBL/GenBank/DDBJ databases">
        <authorList>
            <person name="Gilroy R."/>
        </authorList>
    </citation>
    <scope>NUCLEOTIDE SEQUENCE</scope>
    <source>
        <strain evidence="4">CHK169-11906</strain>
    </source>
</reference>
<dbReference type="InterPro" id="IPR007863">
    <property type="entry name" value="Peptidase_M16_C"/>
</dbReference>
<evidence type="ECO:0000256" key="1">
    <source>
        <dbReference type="ARBA" id="ARBA00007261"/>
    </source>
</evidence>
<dbReference type="GO" id="GO:0046872">
    <property type="term" value="F:metal ion binding"/>
    <property type="evidence" value="ECO:0007669"/>
    <property type="project" value="InterPro"/>
</dbReference>
<evidence type="ECO:0000313" key="4">
    <source>
        <dbReference type="EMBL" id="HJA98715.1"/>
    </source>
</evidence>
<dbReference type="InterPro" id="IPR011765">
    <property type="entry name" value="Pept_M16_N"/>
</dbReference>
<protein>
    <submittedName>
        <fullName evidence="4">Insulinase family protein</fullName>
    </submittedName>
</protein>
<comment type="caution">
    <text evidence="4">The sequence shown here is derived from an EMBL/GenBank/DDBJ whole genome shotgun (WGS) entry which is preliminary data.</text>
</comment>
<dbReference type="Pfam" id="PF05193">
    <property type="entry name" value="Peptidase_M16_C"/>
    <property type="match status" value="1"/>
</dbReference>
<dbReference type="Gene3D" id="3.30.830.10">
    <property type="entry name" value="Metalloenzyme, LuxS/M16 peptidase-like"/>
    <property type="match status" value="2"/>
</dbReference>
<evidence type="ECO:0000259" key="2">
    <source>
        <dbReference type="Pfam" id="PF00675"/>
    </source>
</evidence>
<dbReference type="Pfam" id="PF00675">
    <property type="entry name" value="Peptidase_M16"/>
    <property type="match status" value="1"/>
</dbReference>
<reference evidence="4" key="1">
    <citation type="journal article" date="2021" name="PeerJ">
        <title>Extensive microbial diversity within the chicken gut microbiome revealed by metagenomics and culture.</title>
        <authorList>
            <person name="Gilroy R."/>
            <person name="Ravi A."/>
            <person name="Getino M."/>
            <person name="Pursley I."/>
            <person name="Horton D.L."/>
            <person name="Alikhan N.F."/>
            <person name="Baker D."/>
            <person name="Gharbi K."/>
            <person name="Hall N."/>
            <person name="Watson M."/>
            <person name="Adriaenssens E.M."/>
            <person name="Foster-Nyarko E."/>
            <person name="Jarju S."/>
            <person name="Secka A."/>
            <person name="Antonio M."/>
            <person name="Oren A."/>
            <person name="Chaudhuri R.R."/>
            <person name="La Ragione R."/>
            <person name="Hildebrand F."/>
            <person name="Pallen M.J."/>
        </authorList>
    </citation>
    <scope>NUCLEOTIDE SEQUENCE</scope>
    <source>
        <strain evidence="4">CHK169-11906</strain>
    </source>
</reference>
<accession>A0A9D2IBH0</accession>
<dbReference type="InterPro" id="IPR011249">
    <property type="entry name" value="Metalloenz_LuxS/M16"/>
</dbReference>
<comment type="similarity">
    <text evidence="1">Belongs to the peptidase M16 family.</text>
</comment>
<dbReference type="AlphaFoldDB" id="A0A9D2IBH0"/>
<dbReference type="Proteomes" id="UP000824259">
    <property type="component" value="Unassembled WGS sequence"/>
</dbReference>
<dbReference type="SUPFAM" id="SSF63411">
    <property type="entry name" value="LuxS/MPP-like metallohydrolase"/>
    <property type="match status" value="2"/>
</dbReference>
<dbReference type="InterPro" id="IPR050361">
    <property type="entry name" value="MPP/UQCRC_Complex"/>
</dbReference>
<dbReference type="PANTHER" id="PTHR11851">
    <property type="entry name" value="METALLOPROTEASE"/>
    <property type="match status" value="1"/>
</dbReference>
<evidence type="ECO:0000313" key="5">
    <source>
        <dbReference type="Proteomes" id="UP000824259"/>
    </source>
</evidence>